<protein>
    <submittedName>
        <fullName evidence="2">Uncharacterized protein</fullName>
    </submittedName>
</protein>
<evidence type="ECO:0000256" key="1">
    <source>
        <dbReference type="SAM" id="MobiDB-lite"/>
    </source>
</evidence>
<feature type="region of interest" description="Disordered" evidence="1">
    <location>
        <begin position="1"/>
        <end position="32"/>
    </location>
</feature>
<accession>A0A1L9PXR0</accession>
<dbReference type="AlphaFoldDB" id="A0A1L9PXR0"/>
<sequence>MNTTDISHTPIDQNKPFSTATPQLQPPRLKVPRNPKILAPRLSHYLRKYNRYPNAPNVHPNPISFPTGQQKANWAASLPDITHRDTYPVWWRRPKHNKTCWLGFFSTWTASWVGDSQWDTRPWHAWAVAVLKLRNELGKCIIIYDCDPRIPSEPCDLSASAPVSPARADEAD</sequence>
<dbReference type="RefSeq" id="XP_040671978.1">
    <property type="nucleotide sequence ID" value="XM_040816297.1"/>
</dbReference>
<dbReference type="EMBL" id="KV878134">
    <property type="protein sequence ID" value="OJJ06216.1"/>
    <property type="molecule type" value="Genomic_DNA"/>
</dbReference>
<gene>
    <name evidence="2" type="ORF">ASPVEDRAFT_75374</name>
</gene>
<dbReference type="GeneID" id="63731808"/>
<evidence type="ECO:0000313" key="3">
    <source>
        <dbReference type="Proteomes" id="UP000184073"/>
    </source>
</evidence>
<feature type="compositionally biased region" description="Polar residues" evidence="1">
    <location>
        <begin position="1"/>
        <end position="23"/>
    </location>
</feature>
<proteinExistence type="predicted"/>
<name>A0A1L9PXR0_ASPVE</name>
<keyword evidence="3" id="KW-1185">Reference proteome</keyword>
<evidence type="ECO:0000313" key="2">
    <source>
        <dbReference type="EMBL" id="OJJ06216.1"/>
    </source>
</evidence>
<organism evidence="2 3">
    <name type="scientific">Aspergillus versicolor CBS 583.65</name>
    <dbReference type="NCBI Taxonomy" id="1036611"/>
    <lineage>
        <taxon>Eukaryota</taxon>
        <taxon>Fungi</taxon>
        <taxon>Dikarya</taxon>
        <taxon>Ascomycota</taxon>
        <taxon>Pezizomycotina</taxon>
        <taxon>Eurotiomycetes</taxon>
        <taxon>Eurotiomycetidae</taxon>
        <taxon>Eurotiales</taxon>
        <taxon>Aspergillaceae</taxon>
        <taxon>Aspergillus</taxon>
        <taxon>Aspergillus subgen. Nidulantes</taxon>
    </lineage>
</organism>
<dbReference type="Proteomes" id="UP000184073">
    <property type="component" value="Unassembled WGS sequence"/>
</dbReference>
<dbReference type="OrthoDB" id="4689298at2759"/>
<reference evidence="3" key="1">
    <citation type="journal article" date="2017" name="Genome Biol.">
        <title>Comparative genomics reveals high biological diversity and specific adaptations in the industrially and medically important fungal genus Aspergillus.</title>
        <authorList>
            <person name="de Vries R.P."/>
            <person name="Riley R."/>
            <person name="Wiebenga A."/>
            <person name="Aguilar-Osorio G."/>
            <person name="Amillis S."/>
            <person name="Uchima C.A."/>
            <person name="Anderluh G."/>
            <person name="Asadollahi M."/>
            <person name="Askin M."/>
            <person name="Barry K."/>
            <person name="Battaglia E."/>
            <person name="Bayram O."/>
            <person name="Benocci T."/>
            <person name="Braus-Stromeyer S.A."/>
            <person name="Caldana C."/>
            <person name="Canovas D."/>
            <person name="Cerqueira G.C."/>
            <person name="Chen F."/>
            <person name="Chen W."/>
            <person name="Choi C."/>
            <person name="Clum A."/>
            <person name="Dos Santos R.A."/>
            <person name="Damasio A.R."/>
            <person name="Diallinas G."/>
            <person name="Emri T."/>
            <person name="Fekete E."/>
            <person name="Flipphi M."/>
            <person name="Freyberg S."/>
            <person name="Gallo A."/>
            <person name="Gournas C."/>
            <person name="Habgood R."/>
            <person name="Hainaut M."/>
            <person name="Harispe M.L."/>
            <person name="Henrissat B."/>
            <person name="Hilden K.S."/>
            <person name="Hope R."/>
            <person name="Hossain A."/>
            <person name="Karabika E."/>
            <person name="Karaffa L."/>
            <person name="Karanyi Z."/>
            <person name="Krasevec N."/>
            <person name="Kuo A."/>
            <person name="Kusch H."/>
            <person name="LaButti K."/>
            <person name="Lagendijk E.L."/>
            <person name="Lapidus A."/>
            <person name="Levasseur A."/>
            <person name="Lindquist E."/>
            <person name="Lipzen A."/>
            <person name="Logrieco A.F."/>
            <person name="MacCabe A."/>
            <person name="Maekelae M.R."/>
            <person name="Malavazi I."/>
            <person name="Melin P."/>
            <person name="Meyer V."/>
            <person name="Mielnichuk N."/>
            <person name="Miskei M."/>
            <person name="Molnar A.P."/>
            <person name="Mule G."/>
            <person name="Ngan C.Y."/>
            <person name="Orejas M."/>
            <person name="Orosz E."/>
            <person name="Ouedraogo J.P."/>
            <person name="Overkamp K.M."/>
            <person name="Park H.-S."/>
            <person name="Perrone G."/>
            <person name="Piumi F."/>
            <person name="Punt P.J."/>
            <person name="Ram A.F."/>
            <person name="Ramon A."/>
            <person name="Rauscher S."/>
            <person name="Record E."/>
            <person name="Riano-Pachon D.M."/>
            <person name="Robert V."/>
            <person name="Roehrig J."/>
            <person name="Ruller R."/>
            <person name="Salamov A."/>
            <person name="Salih N.S."/>
            <person name="Samson R.A."/>
            <person name="Sandor E."/>
            <person name="Sanguinetti M."/>
            <person name="Schuetze T."/>
            <person name="Sepcic K."/>
            <person name="Shelest E."/>
            <person name="Sherlock G."/>
            <person name="Sophianopoulou V."/>
            <person name="Squina F.M."/>
            <person name="Sun H."/>
            <person name="Susca A."/>
            <person name="Todd R.B."/>
            <person name="Tsang A."/>
            <person name="Unkles S.E."/>
            <person name="van de Wiele N."/>
            <person name="van Rossen-Uffink D."/>
            <person name="Oliveira J.V."/>
            <person name="Vesth T.C."/>
            <person name="Visser J."/>
            <person name="Yu J.-H."/>
            <person name="Zhou M."/>
            <person name="Andersen M.R."/>
            <person name="Archer D.B."/>
            <person name="Baker S.E."/>
            <person name="Benoit I."/>
            <person name="Brakhage A.A."/>
            <person name="Braus G.H."/>
            <person name="Fischer R."/>
            <person name="Frisvad J.C."/>
            <person name="Goldman G.H."/>
            <person name="Houbraken J."/>
            <person name="Oakley B."/>
            <person name="Pocsi I."/>
            <person name="Scazzocchio C."/>
            <person name="Seiboth B."/>
            <person name="vanKuyk P.A."/>
            <person name="Wortman J."/>
            <person name="Dyer P.S."/>
            <person name="Grigoriev I.V."/>
        </authorList>
    </citation>
    <scope>NUCLEOTIDE SEQUENCE [LARGE SCALE GENOMIC DNA]</scope>
    <source>
        <strain evidence="3">CBS 583.65</strain>
    </source>
</reference>
<dbReference type="VEuPathDB" id="FungiDB:ASPVEDRAFT_75374"/>